<evidence type="ECO:0000313" key="13">
    <source>
        <dbReference type="Proteomes" id="UP000785200"/>
    </source>
</evidence>
<organism evidence="12 13">
    <name type="scientific">Hyphodiscus hymeniophilus</name>
    <dbReference type="NCBI Taxonomy" id="353542"/>
    <lineage>
        <taxon>Eukaryota</taxon>
        <taxon>Fungi</taxon>
        <taxon>Dikarya</taxon>
        <taxon>Ascomycota</taxon>
        <taxon>Pezizomycotina</taxon>
        <taxon>Leotiomycetes</taxon>
        <taxon>Helotiales</taxon>
        <taxon>Hyphodiscaceae</taxon>
        <taxon>Hyphodiscus</taxon>
    </lineage>
</organism>
<dbReference type="Pfam" id="PF08638">
    <property type="entry name" value="Med14"/>
    <property type="match status" value="1"/>
</dbReference>
<keyword evidence="6 9" id="KW-0804">Transcription</keyword>
<feature type="compositionally biased region" description="Polar residues" evidence="10">
    <location>
        <begin position="1118"/>
        <end position="1146"/>
    </location>
</feature>
<dbReference type="GO" id="GO:0070847">
    <property type="term" value="C:core mediator complex"/>
    <property type="evidence" value="ECO:0007669"/>
    <property type="project" value="TreeGrafter"/>
</dbReference>
<feature type="compositionally biased region" description="Polar residues" evidence="10">
    <location>
        <begin position="39"/>
        <end position="58"/>
    </location>
</feature>
<evidence type="ECO:0000313" key="12">
    <source>
        <dbReference type="EMBL" id="KAG0651107.1"/>
    </source>
</evidence>
<gene>
    <name evidence="12" type="ORF">D0Z07_2263</name>
</gene>
<dbReference type="InterPro" id="IPR055122">
    <property type="entry name" value="Med14_N"/>
</dbReference>
<keyword evidence="13" id="KW-1185">Reference proteome</keyword>
<comment type="caution">
    <text evidence="12">The sequence shown here is derived from an EMBL/GenBank/DDBJ whole genome shotgun (WGS) entry which is preliminary data.</text>
</comment>
<feature type="region of interest" description="Disordered" evidence="10">
    <location>
        <begin position="1089"/>
        <end position="1156"/>
    </location>
</feature>
<dbReference type="GO" id="GO:0016592">
    <property type="term" value="C:mediator complex"/>
    <property type="evidence" value="ECO:0007669"/>
    <property type="project" value="UniProtKB-UniRule"/>
</dbReference>
<keyword evidence="4 9" id="KW-0805">Transcription regulation</keyword>
<evidence type="ECO:0000256" key="10">
    <source>
        <dbReference type="SAM" id="MobiDB-lite"/>
    </source>
</evidence>
<evidence type="ECO:0000256" key="5">
    <source>
        <dbReference type="ARBA" id="ARBA00023159"/>
    </source>
</evidence>
<evidence type="ECO:0000256" key="4">
    <source>
        <dbReference type="ARBA" id="ARBA00023015"/>
    </source>
</evidence>
<dbReference type="AlphaFoldDB" id="A0A9P6VN74"/>
<evidence type="ECO:0000256" key="1">
    <source>
        <dbReference type="ARBA" id="ARBA00004123"/>
    </source>
</evidence>
<comment type="subcellular location">
    <subcellularLocation>
        <location evidence="1 9">Nucleus</location>
    </subcellularLocation>
</comment>
<dbReference type="Pfam" id="PF26204">
    <property type="entry name" value="Med14_fung"/>
    <property type="match status" value="1"/>
</dbReference>
<dbReference type="GO" id="GO:0006357">
    <property type="term" value="P:regulation of transcription by RNA polymerase II"/>
    <property type="evidence" value="ECO:0007669"/>
    <property type="project" value="InterPro"/>
</dbReference>
<comment type="function">
    <text evidence="9">Component of the Mediator complex, a coactivator involved in the regulated transcription of nearly all RNA polymerase II-dependent genes. Mediator functions as a bridge to convey information from gene-specific regulatory proteins to the basal RNA polymerase II transcription machinery. Mediator is recruited to promoters by direct interactions with regulatory proteins and serves as a scaffold for the assembly of a functional preinitiation complex with RNA polymerase II and the general transcription factors.</text>
</comment>
<comment type="subunit">
    <text evidence="9">Component of the Mediator complex.</text>
</comment>
<dbReference type="OrthoDB" id="205099at2759"/>
<feature type="region of interest" description="Disordered" evidence="10">
    <location>
        <begin position="1"/>
        <end position="62"/>
    </location>
</feature>
<sequence>MDSGERNGSHTNHDRDQRPNGVNSEVFVAEKVQGKGKEPQQNMTPTSPMGPNALNGTASRLPAPEGAVIPADMQERLNQLPDEIVHITQGFMPLSTLLTRFAQKTHKDLATKIVELAQMPIPASAVNRNAPHASTDDNSAENVAKKHRLLEFAQNAHTDWTKAFVITSWSRNIEDVRKLIDLKVHLDKERSHYFDAINALGEVRRELGAARIPNPDLKTAVQVLSTGTAPWMPEFDYILPPPLTAKDLASTIANLNTLLSIRLNLHEYDKIPWQFKDYSIKSGRVCFRVAGEFDVDLGIADEDPESQFWFIDFRLLFSPSLKELPGPAFRHLEDKINIVLKDGLLGCYQLLHEVVLTHKISEFRRQAFELSRGKWIDALKVELLNRSLSIQYWVDRYGKDGPKSWIILGVHSGRRKDGRPDDKTTSRLSIRWFRNSKEVKETEIPFDSITISAVSLLKTVIAIHVSSILTSIYENMQKNPIFAKHEANLTLSISPDDPAESNLKVQLTKSEHLTVSMEPITGKFVFSPPSQMIASMERSINTLTKDPASDGHRFIENLRAFVTMEDITSHGLSAGWLRDQPLKINKEDLETKLAKKSLRMAWFRRASWVQNWWAVLQVGTDGERWFLVETESIPSETRISVSFEMKISGVSPTPTYGFLSRLSTYAAALIAHFVNLKTLHSLHARHTLQETNPSSRVKVPFILMRLSELLPSKNRSSRTNKAWARDCVKLMFQGLEVTAPEEVVPIAQLPAPQGKSSKARGDDTALPTVLVGIPGESASIPKQLAAGERAVVVTEARMSVPVPQALTILKERVDRDIAFDAKSGVFAFRLRSKVGETVIPAFIERAIRVERLVDFVEVLHKHEKTLKCEYISLGRIIFTYGYSESADAMEADDSTTYKATVDFGSTESVMTLELEKNNPHIRIVDTLTQVLNENQGLDGVATLLPLTLPALRALDAVEGAWGSLSANGQALVFVRAVEWYVIRYNIFSKQSAPRKVMFELRLQQRRGQPWWYIKRTDTRDRDGDDIDAVLKPLWNSSGTGWQGMRVNAVAQPSGMEDLVGQLDEVMRNFASEVDAPAIDVAPVIAQVKPPQRAPEAPMMATPQRQQPTPNQSQNQSQGRNTPLSHGKGSQNQGRNTSQQSQGQQRLGVNREIVEID</sequence>
<feature type="compositionally biased region" description="Low complexity" evidence="10">
    <location>
        <begin position="1101"/>
        <end position="1117"/>
    </location>
</feature>
<evidence type="ECO:0000256" key="3">
    <source>
        <dbReference type="ARBA" id="ARBA00019619"/>
    </source>
</evidence>
<protein>
    <recommendedName>
        <fullName evidence="3 9">Mediator of RNA polymerase II transcription subunit 14</fullName>
    </recommendedName>
    <alternativeName>
        <fullName evidence="8 9">Mediator complex subunit 14</fullName>
    </alternativeName>
</protein>
<evidence type="ECO:0000259" key="11">
    <source>
        <dbReference type="Pfam" id="PF08638"/>
    </source>
</evidence>
<dbReference type="EMBL" id="VNKQ01000005">
    <property type="protein sequence ID" value="KAG0651107.1"/>
    <property type="molecule type" value="Genomic_DNA"/>
</dbReference>
<dbReference type="Proteomes" id="UP000785200">
    <property type="component" value="Unassembled WGS sequence"/>
</dbReference>
<dbReference type="InterPro" id="IPR013947">
    <property type="entry name" value="Mediator_Med14"/>
</dbReference>
<evidence type="ECO:0000256" key="6">
    <source>
        <dbReference type="ARBA" id="ARBA00023163"/>
    </source>
</evidence>
<comment type="similarity">
    <text evidence="2 9">Belongs to the Mediator complex subunit 14 family.</text>
</comment>
<evidence type="ECO:0000256" key="2">
    <source>
        <dbReference type="ARBA" id="ARBA00007813"/>
    </source>
</evidence>
<reference evidence="12" key="1">
    <citation type="submission" date="2019-07" db="EMBL/GenBank/DDBJ databases">
        <title>Hyphodiscus hymeniophilus genome sequencing and assembly.</title>
        <authorList>
            <person name="Kramer G."/>
            <person name="Nodwell J."/>
        </authorList>
    </citation>
    <scope>NUCLEOTIDE SEQUENCE</scope>
    <source>
        <strain evidence="12">ATCC 34498</strain>
    </source>
</reference>
<feature type="domain" description="Mediator complex subunit MED14 N-terminal" evidence="11">
    <location>
        <begin position="91"/>
        <end position="301"/>
    </location>
</feature>
<feature type="compositionally biased region" description="Basic and acidic residues" evidence="10">
    <location>
        <begin position="1"/>
        <end position="18"/>
    </location>
</feature>
<proteinExistence type="inferred from homology"/>
<evidence type="ECO:0000256" key="8">
    <source>
        <dbReference type="ARBA" id="ARBA00032007"/>
    </source>
</evidence>
<keyword evidence="7 9" id="KW-0539">Nucleus</keyword>
<evidence type="ECO:0000256" key="7">
    <source>
        <dbReference type="ARBA" id="ARBA00023242"/>
    </source>
</evidence>
<keyword evidence="5 9" id="KW-0010">Activator</keyword>
<accession>A0A9P6VN74</accession>
<dbReference type="GO" id="GO:0003712">
    <property type="term" value="F:transcription coregulator activity"/>
    <property type="evidence" value="ECO:0007669"/>
    <property type="project" value="UniProtKB-UniRule"/>
</dbReference>
<dbReference type="PANTHER" id="PTHR12809:SF2">
    <property type="entry name" value="MEDIATOR OF RNA POLYMERASE II TRANSCRIPTION SUBUNIT 14"/>
    <property type="match status" value="1"/>
</dbReference>
<evidence type="ECO:0000256" key="9">
    <source>
        <dbReference type="RuleBase" id="RU365082"/>
    </source>
</evidence>
<name>A0A9P6VN74_9HELO</name>
<dbReference type="PANTHER" id="PTHR12809">
    <property type="entry name" value="MEDIATOR COMPLEX SUBUNIT"/>
    <property type="match status" value="1"/>
</dbReference>